<evidence type="ECO:0000313" key="1">
    <source>
        <dbReference type="EMBL" id="MDZ5663103.1"/>
    </source>
</evidence>
<organism evidence="1 2">
    <name type="scientific">Nocardioides renjunii</name>
    <dbReference type="NCBI Taxonomy" id="3095075"/>
    <lineage>
        <taxon>Bacteria</taxon>
        <taxon>Bacillati</taxon>
        <taxon>Actinomycetota</taxon>
        <taxon>Actinomycetes</taxon>
        <taxon>Propionibacteriales</taxon>
        <taxon>Nocardioidaceae</taxon>
        <taxon>Nocardioides</taxon>
    </lineage>
</organism>
<sequence length="215" mass="24182">MLEIDDPHDWLTQRAAAQQLHEDIGIHPETARRLLVAGLVGRPRMTSLAAFHRRDTVDAFVRQYRAQPPLPVPDRNLVLVRVGNGRVRFGATDQHRLDRLADGWRMSPTWRALCRGVLEAGGRPVGFLVTLGGFVVAGADILGAEWSGADDRPETASPLMTRFDLRPPGEWFDDWHARHLPTGRGGSALRFWALGSRPPWDRTPRERRGKVRAVR</sequence>
<keyword evidence="2" id="KW-1185">Reference proteome</keyword>
<dbReference type="RefSeq" id="WP_322424964.1">
    <property type="nucleotide sequence ID" value="NZ_JAXQPW010000006.1"/>
</dbReference>
<dbReference type="EMBL" id="JAXQPW010000006">
    <property type="protein sequence ID" value="MDZ5663103.1"/>
    <property type="molecule type" value="Genomic_DNA"/>
</dbReference>
<comment type="caution">
    <text evidence="1">The sequence shown here is derived from an EMBL/GenBank/DDBJ whole genome shotgun (WGS) entry which is preliminary data.</text>
</comment>
<name>A0ABU5KDR2_9ACTN</name>
<reference evidence="1 2" key="1">
    <citation type="submission" date="2023-11" db="EMBL/GenBank/DDBJ databases">
        <title>Novel species in genus Nocardioides.</title>
        <authorList>
            <person name="Zhou H."/>
        </authorList>
    </citation>
    <scope>NUCLEOTIDE SEQUENCE [LARGE SCALE GENOMIC DNA]</scope>
    <source>
        <strain evidence="1 2">S-58</strain>
    </source>
</reference>
<gene>
    <name evidence="1" type="ORF">SFC79_15100</name>
</gene>
<protein>
    <recommendedName>
        <fullName evidence="3">DNA-binding protein</fullName>
    </recommendedName>
</protein>
<dbReference type="Proteomes" id="UP001291999">
    <property type="component" value="Unassembled WGS sequence"/>
</dbReference>
<accession>A0ABU5KDR2</accession>
<evidence type="ECO:0008006" key="3">
    <source>
        <dbReference type="Google" id="ProtNLM"/>
    </source>
</evidence>
<proteinExistence type="predicted"/>
<evidence type="ECO:0000313" key="2">
    <source>
        <dbReference type="Proteomes" id="UP001291999"/>
    </source>
</evidence>